<name>A0ABD3WCS4_SINWO</name>
<dbReference type="Proteomes" id="UP001634394">
    <property type="component" value="Unassembled WGS sequence"/>
</dbReference>
<feature type="region of interest" description="Disordered" evidence="1">
    <location>
        <begin position="32"/>
        <end position="58"/>
    </location>
</feature>
<sequence length="87" mass="9911">MNRPVPNYFESSYFIHQRYADTSLTIFQQLEKKRQDEKRQRKQKGFSPEPSHVGFGHYGNPGAIAVKDSVAKVTHQSTIQSAVCVIT</sequence>
<evidence type="ECO:0000313" key="2">
    <source>
        <dbReference type="EMBL" id="KAL3871701.1"/>
    </source>
</evidence>
<reference evidence="2 3" key="1">
    <citation type="submission" date="2024-11" db="EMBL/GenBank/DDBJ databases">
        <title>Chromosome-level genome assembly of the freshwater bivalve Anodonta woodiana.</title>
        <authorList>
            <person name="Chen X."/>
        </authorList>
    </citation>
    <scope>NUCLEOTIDE SEQUENCE [LARGE SCALE GENOMIC DNA]</scope>
    <source>
        <strain evidence="2">MN2024</strain>
        <tissue evidence="2">Gills</tissue>
    </source>
</reference>
<accession>A0ABD3WCS4</accession>
<gene>
    <name evidence="2" type="ORF">ACJMK2_039684</name>
</gene>
<comment type="caution">
    <text evidence="2">The sequence shown here is derived from an EMBL/GenBank/DDBJ whole genome shotgun (WGS) entry which is preliminary data.</text>
</comment>
<dbReference type="AlphaFoldDB" id="A0ABD3WCS4"/>
<dbReference type="EMBL" id="JBJQND010000007">
    <property type="protein sequence ID" value="KAL3871701.1"/>
    <property type="molecule type" value="Genomic_DNA"/>
</dbReference>
<keyword evidence="3" id="KW-1185">Reference proteome</keyword>
<organism evidence="2 3">
    <name type="scientific">Sinanodonta woodiana</name>
    <name type="common">Chinese pond mussel</name>
    <name type="synonym">Anodonta woodiana</name>
    <dbReference type="NCBI Taxonomy" id="1069815"/>
    <lineage>
        <taxon>Eukaryota</taxon>
        <taxon>Metazoa</taxon>
        <taxon>Spiralia</taxon>
        <taxon>Lophotrochozoa</taxon>
        <taxon>Mollusca</taxon>
        <taxon>Bivalvia</taxon>
        <taxon>Autobranchia</taxon>
        <taxon>Heteroconchia</taxon>
        <taxon>Palaeoheterodonta</taxon>
        <taxon>Unionida</taxon>
        <taxon>Unionoidea</taxon>
        <taxon>Unionidae</taxon>
        <taxon>Unioninae</taxon>
        <taxon>Sinanodonta</taxon>
    </lineage>
</organism>
<proteinExistence type="predicted"/>
<evidence type="ECO:0000256" key="1">
    <source>
        <dbReference type="SAM" id="MobiDB-lite"/>
    </source>
</evidence>
<protein>
    <submittedName>
        <fullName evidence="2">Uncharacterized protein</fullName>
    </submittedName>
</protein>
<evidence type="ECO:0000313" key="3">
    <source>
        <dbReference type="Proteomes" id="UP001634394"/>
    </source>
</evidence>